<reference evidence="8" key="1">
    <citation type="submission" date="2020-05" db="EMBL/GenBank/DDBJ databases">
        <authorList>
            <person name="Chiriac C."/>
            <person name="Salcher M."/>
            <person name="Ghai R."/>
            <person name="Kavagutti S V."/>
        </authorList>
    </citation>
    <scope>NUCLEOTIDE SEQUENCE</scope>
</reference>
<organism evidence="8">
    <name type="scientific">freshwater metagenome</name>
    <dbReference type="NCBI Taxonomy" id="449393"/>
    <lineage>
        <taxon>unclassified sequences</taxon>
        <taxon>metagenomes</taxon>
        <taxon>ecological metagenomes</taxon>
    </lineage>
</organism>
<sequence length="261" mass="28001">MSTVSVNTSLSVRGVTSGYGQVTVLRDASIDVSEGEIVAILGANGAGKSTLLKTIVGLLKPSTGSVEAYGEDVTGAAPDRITRKGIVLVPEGRQLFDSMTVRENLQLGAYTRPRSEQAESMERVFELFPIVKDRLSQRASTMSGGQRQMVAIGRALMARPSLLLLDEPSLGLAPIVIQETFEALKRLREDGMTILIVEQNANMTLKFADRAYVLDRGRVTMDGPASELAADPRIREAYLGIHTEQKAPLDAGAPAPSSDES</sequence>
<accession>A0A6J7EDN5</accession>
<dbReference type="PANTHER" id="PTHR43820">
    <property type="entry name" value="HIGH-AFFINITY BRANCHED-CHAIN AMINO ACID TRANSPORT ATP-BINDING PROTEIN LIVF"/>
    <property type="match status" value="1"/>
</dbReference>
<dbReference type="GO" id="GO:0015807">
    <property type="term" value="P:L-amino acid transport"/>
    <property type="evidence" value="ECO:0007669"/>
    <property type="project" value="TreeGrafter"/>
</dbReference>
<evidence type="ECO:0000259" key="7">
    <source>
        <dbReference type="PROSITE" id="PS50893"/>
    </source>
</evidence>
<dbReference type="EMBL" id="CAFBLQ010000152">
    <property type="protein sequence ID" value="CAB4879818.1"/>
    <property type="molecule type" value="Genomic_DNA"/>
</dbReference>
<dbReference type="InterPro" id="IPR017871">
    <property type="entry name" value="ABC_transporter-like_CS"/>
</dbReference>
<evidence type="ECO:0000256" key="5">
    <source>
        <dbReference type="ARBA" id="ARBA00022970"/>
    </source>
</evidence>
<dbReference type="AlphaFoldDB" id="A0A6J7EDN5"/>
<dbReference type="CDD" id="cd03224">
    <property type="entry name" value="ABC_TM1139_LivF_branched"/>
    <property type="match status" value="1"/>
</dbReference>
<evidence type="ECO:0000256" key="6">
    <source>
        <dbReference type="SAM" id="MobiDB-lite"/>
    </source>
</evidence>
<dbReference type="PANTHER" id="PTHR43820:SF4">
    <property type="entry name" value="HIGH-AFFINITY BRANCHED-CHAIN AMINO ACID TRANSPORT ATP-BINDING PROTEIN LIVF"/>
    <property type="match status" value="1"/>
</dbReference>
<dbReference type="PROSITE" id="PS50893">
    <property type="entry name" value="ABC_TRANSPORTER_2"/>
    <property type="match status" value="1"/>
</dbReference>
<dbReference type="InterPro" id="IPR003439">
    <property type="entry name" value="ABC_transporter-like_ATP-bd"/>
</dbReference>
<comment type="similarity">
    <text evidence="1">Belongs to the ABC transporter superfamily.</text>
</comment>
<dbReference type="InterPro" id="IPR052156">
    <property type="entry name" value="BCAA_Transport_ATP-bd_LivF"/>
</dbReference>
<dbReference type="GO" id="GO:0015658">
    <property type="term" value="F:branched-chain amino acid transmembrane transporter activity"/>
    <property type="evidence" value="ECO:0007669"/>
    <property type="project" value="TreeGrafter"/>
</dbReference>
<dbReference type="InterPro" id="IPR027417">
    <property type="entry name" value="P-loop_NTPase"/>
</dbReference>
<evidence type="ECO:0000256" key="3">
    <source>
        <dbReference type="ARBA" id="ARBA00022741"/>
    </source>
</evidence>
<dbReference type="InterPro" id="IPR003593">
    <property type="entry name" value="AAA+_ATPase"/>
</dbReference>
<evidence type="ECO:0000256" key="4">
    <source>
        <dbReference type="ARBA" id="ARBA00022840"/>
    </source>
</evidence>
<evidence type="ECO:0000256" key="1">
    <source>
        <dbReference type="ARBA" id="ARBA00005417"/>
    </source>
</evidence>
<dbReference type="Pfam" id="PF00005">
    <property type="entry name" value="ABC_tran"/>
    <property type="match status" value="1"/>
</dbReference>
<keyword evidence="5" id="KW-0029">Amino-acid transport</keyword>
<evidence type="ECO:0000256" key="2">
    <source>
        <dbReference type="ARBA" id="ARBA00022448"/>
    </source>
</evidence>
<keyword evidence="4" id="KW-0067">ATP-binding</keyword>
<dbReference type="SMART" id="SM00382">
    <property type="entry name" value="AAA"/>
    <property type="match status" value="1"/>
</dbReference>
<dbReference type="PROSITE" id="PS00211">
    <property type="entry name" value="ABC_TRANSPORTER_1"/>
    <property type="match status" value="1"/>
</dbReference>
<name>A0A6J7EDN5_9ZZZZ</name>
<dbReference type="GO" id="GO:0016887">
    <property type="term" value="F:ATP hydrolysis activity"/>
    <property type="evidence" value="ECO:0007669"/>
    <property type="project" value="InterPro"/>
</dbReference>
<dbReference type="Gene3D" id="3.40.50.300">
    <property type="entry name" value="P-loop containing nucleotide triphosphate hydrolases"/>
    <property type="match status" value="1"/>
</dbReference>
<proteinExistence type="inferred from homology"/>
<evidence type="ECO:0000313" key="8">
    <source>
        <dbReference type="EMBL" id="CAB4879818.1"/>
    </source>
</evidence>
<feature type="domain" description="ABC transporter" evidence="7">
    <location>
        <begin position="10"/>
        <end position="241"/>
    </location>
</feature>
<keyword evidence="3" id="KW-0547">Nucleotide-binding</keyword>
<dbReference type="GO" id="GO:0005524">
    <property type="term" value="F:ATP binding"/>
    <property type="evidence" value="ECO:0007669"/>
    <property type="project" value="UniProtKB-KW"/>
</dbReference>
<dbReference type="SUPFAM" id="SSF52540">
    <property type="entry name" value="P-loop containing nucleoside triphosphate hydrolases"/>
    <property type="match status" value="1"/>
</dbReference>
<protein>
    <submittedName>
        <fullName evidence="8">Unannotated protein</fullName>
    </submittedName>
</protein>
<gene>
    <name evidence="8" type="ORF">UFOPK3423_01249</name>
</gene>
<feature type="region of interest" description="Disordered" evidence="6">
    <location>
        <begin position="242"/>
        <end position="261"/>
    </location>
</feature>
<keyword evidence="2" id="KW-0813">Transport</keyword>